<dbReference type="PROSITE" id="PS51450">
    <property type="entry name" value="LRR"/>
    <property type="match status" value="1"/>
</dbReference>
<keyword evidence="3" id="KW-0732">Signal</keyword>
<dbReference type="Pfam" id="PF08305">
    <property type="entry name" value="NPCBM"/>
    <property type="match status" value="3"/>
</dbReference>
<feature type="coiled-coil region" evidence="2">
    <location>
        <begin position="698"/>
        <end position="725"/>
    </location>
</feature>
<dbReference type="GO" id="GO:0016798">
    <property type="term" value="F:hydrolase activity, acting on glycosyl bonds"/>
    <property type="evidence" value="ECO:0007669"/>
    <property type="project" value="UniProtKB-KW"/>
</dbReference>
<dbReference type="Gene3D" id="2.60.120.1250">
    <property type="entry name" value="Peptidase M60, enhancin-like domain 1"/>
    <property type="match status" value="1"/>
</dbReference>
<dbReference type="EMBL" id="CACRTO010000005">
    <property type="protein sequence ID" value="VYT63202.1"/>
    <property type="molecule type" value="Genomic_DNA"/>
</dbReference>
<dbReference type="Pfam" id="PF16403">
    <property type="entry name" value="Bact_surface_Ig-like"/>
    <property type="match status" value="3"/>
</dbReference>
<dbReference type="InterPro" id="IPR038637">
    <property type="entry name" value="NPCBM_sf"/>
</dbReference>
<accession>A0A6N2YC67</accession>
<dbReference type="Gene3D" id="2.60.40.10">
    <property type="entry name" value="Immunoglobulins"/>
    <property type="match status" value="4"/>
</dbReference>
<dbReference type="Gene3D" id="3.80.10.10">
    <property type="entry name" value="Ribonuclease Inhibitor"/>
    <property type="match status" value="1"/>
</dbReference>
<dbReference type="Gene3D" id="1.20.1270.90">
    <property type="entry name" value="AF1782-like"/>
    <property type="match status" value="1"/>
</dbReference>
<gene>
    <name evidence="6" type="ORF">CTLFYP3_00297</name>
</gene>
<proteinExistence type="predicted"/>
<feature type="signal peptide" evidence="3">
    <location>
        <begin position="1"/>
        <end position="27"/>
    </location>
</feature>
<dbReference type="InterPro" id="IPR001611">
    <property type="entry name" value="Leu-rich_rpt"/>
</dbReference>
<dbReference type="InterPro" id="IPR008979">
    <property type="entry name" value="Galactose-bd-like_sf"/>
</dbReference>
<evidence type="ECO:0000259" key="4">
    <source>
        <dbReference type="PROSITE" id="PS50022"/>
    </source>
</evidence>
<dbReference type="InterPro" id="IPR032179">
    <property type="entry name" value="Cry22Aa_Ig-like"/>
</dbReference>
<feature type="domain" description="F5/8 type C" evidence="4">
    <location>
        <begin position="1758"/>
        <end position="1906"/>
    </location>
</feature>
<dbReference type="InterPro" id="IPR031161">
    <property type="entry name" value="Peptidase_M60_dom"/>
</dbReference>
<reference evidence="6" key="1">
    <citation type="submission" date="2019-11" db="EMBL/GenBank/DDBJ databases">
        <authorList>
            <person name="Feng L."/>
        </authorList>
    </citation>
    <scope>NUCLEOTIDE SEQUENCE</scope>
    <source>
        <strain evidence="6">CTertiumLFYP3</strain>
    </source>
</reference>
<dbReference type="Gene3D" id="3.40.390.80">
    <property type="entry name" value="Peptidase M60, enhancin-like domain 2"/>
    <property type="match status" value="1"/>
</dbReference>
<dbReference type="SMART" id="SM01276">
    <property type="entry name" value="M60-like"/>
    <property type="match status" value="1"/>
</dbReference>
<keyword evidence="1" id="KW-0326">Glycosidase</keyword>
<dbReference type="SUPFAM" id="SSF49785">
    <property type="entry name" value="Galactose-binding domain-like"/>
    <property type="match status" value="8"/>
</dbReference>
<dbReference type="InterPro" id="IPR000421">
    <property type="entry name" value="FA58C"/>
</dbReference>
<feature type="domain" description="Peptidase M60" evidence="5">
    <location>
        <begin position="966"/>
        <end position="1283"/>
    </location>
</feature>
<evidence type="ECO:0000313" key="6">
    <source>
        <dbReference type="EMBL" id="VYT63202.1"/>
    </source>
</evidence>
<dbReference type="Pfam" id="PF13402">
    <property type="entry name" value="Peptidase_M60"/>
    <property type="match status" value="1"/>
</dbReference>
<dbReference type="PROSITE" id="PS50022">
    <property type="entry name" value="FA58C_3"/>
    <property type="match status" value="1"/>
</dbReference>
<protein>
    <submittedName>
        <fullName evidence="6">NPCBM/NEW2 domain protein</fullName>
    </submittedName>
</protein>
<dbReference type="InterPro" id="IPR042279">
    <property type="entry name" value="Pep_M60_3"/>
</dbReference>
<dbReference type="SMART" id="SM00776">
    <property type="entry name" value="NPCBM"/>
    <property type="match status" value="3"/>
</dbReference>
<dbReference type="InterPro" id="IPR013222">
    <property type="entry name" value="Glyco_hyd_98_carb-bd"/>
</dbReference>
<sequence>MNKRKIAGLILALVITNFSSPSLKVLADEISTNITSTVEVKSTKATIGKFDLLNSSNIGAYDKVFKMDNSNIESITNNGGNYSDSTIDKSMDNNFNTHWETGRPNNSEFTNEVVFKLKEETTLNRIVYAARQSSAKGKGFAQELEIYGSLTDEEDDFTLVSSGEYKGSTGDIVEIKFNPTKFKRIKFKFKKANEDWASASEFIFYKEDTVRDKMKNLFTDDTMSQVSEEFNSIEKINTLDKEVKNHPLYSDFKEDIENAKLIVENKEVNYIDAKVSKFKDMNNELLPAYDAIYKVPLSNMKSITTNGGHYASEGIDKAMDGDINTKWHSGRQNSGDFTNEVVIELNELTTLNRIVYTSPRGTIRGFAEAFDIYASRTSKGDTFELVSSGTAKATQDSIEIRFNPTEFKRVKFVFKKGYENWACAAEFGLYTQDELAEKIERLFTDSTMSIVSEEFNTVDKINALEEEMKTHPFYEDYKASLEDAKILLQENKIEATTAKVSRLEAYHNGKDAEYSDLYRMPNSNIINVSANGGVYPSTKLEYMLDDKPETHWETKTNNTENFTNEVIFTLDKPEVLNRIAFLARDNRKGFPEEFEIYASETTNGDTFQLVASGSAKSTNDFLQFKFEPTKFKRIKFKFVKANINRPFVAEFRFYKEDVTAGKFERLFTDSTMSMVSEEFNTVDKINALEEEAKNHPFYEDYKEDLNNARELLNEQKIEATAATTKQFEHYTNEEYSNLFKMDNNNISSIRNNASQYLSQVITNAIDDNIDTYWETNRSNTSDFTNEVEVEFKETVELNRVVYGARKSDNKGFAKEFEIYGSTTSKGDTYQLVATGNHNKVSGLVEAKFNPTKFKRIKFKFKNSDQNWATLSELAFYKQDKVSDKVDSLFTNALMNELSEEFNSIDKLQALENEAKGHPLESSFEESFKLAHKILNGELETVKVITAEQHGDMVAHANKNLKFGFGNNNQPTGISAKPGEKITVYVDADPSQPMPKLAFAQQEGSFANWMRTVDLKPGKNVITVPDIAIDNWYKHDVTRGGSIYIINPYTSEQQPKVPVIRFASGDKYPFLTEDTSEDEFKKFLIEYKKAIDEDIAKNPNVLDREVLDVFEFVSDHLVWTGTATGAYEAYIEQGANPLDTIHRYNNHMEELFRYYGLDGSNEQNDPKYIRENVRLAQPFGYMYAYTNHIGVQSDVMASLLIREPGWGLDHEIGHRMDVNARLYGEVTNNMLPMYMSVYYDKVDNRIPFENKTYKNVISENSNKYSEGELAENLAVYWQLEMYKPGYWGDLNKLYREREVSLENENPNNVKMQYLVKFSSEVVGEDLSEYFARHGFEVNEETRQETSKYPKPDKKIWYLNNSKANYKGNGFTQDTNLEVSLNGVDNGIKLTFNVDNNVKSDLLGYEVLKDGEVIGFTSTNVFVDTNSDKTKNSKYEVIPYDINLGTGETVEVNSFGPSVNLQQNNITLKLREEFNPLNYVKVLNYEGNDITSKVSVEQNVDTSKKGNYYVKYTVTDNEIEVEKTVKVEVVSDYDYLSDEEWTSAETVWGTPRRNSNIKGRVNGDVKDFEKGFGIHANGTITYDLSGKDYDNFEALLGVDASIEAQNNSSIKFEIIGDDKVLATTEVLKHADNMAYINVPVKGVKELVIKVTDAGNGNTSDHSVIANPKLTTNNGKPKIIANDKIYKIGENVNFDEGITAKDAEDGDLTSNIEIVSNSYEEGKIGRFEVVYKVKDSNNNTAEKKSYITVYEDYTVVKSKYGKFDKLNKYNEEFKVPVISATNNGGNYPNSPLEKAIDNNRNTHWETGNRNTSTFTNEVVFDLGETTEINRIAYAARNGGKGFAKTFEIYVSTEAEGDDFILVGKGEYNGNINDVVEFKIAKTSARRVKFKFIEAHEDWASIGEMSFYKVDDLADKIENIFTDSTKTEVTDSYNTLEKVQALREEVKNHPGANFFEEDLKKAEEIIIAKFPTLKVEDLTYVKLNSDYDLMSGVSANDQEDGDITGNVTVNKNDFNINKSGEYTVTYTITDADGNKASKDRKFVVYSESTYLSDLEWESAVSGWKNVNKDSAVNTSNKIKLNVNGEVKEFDKGIGVATNAEIVYKLDGNYTNLSTYVGTDKNYDDNRTTIIFKIYADGEEVYTSDVIRRDTEAELVNLDVTGVKELKLVANDADGNGLGDFASWGDTKVYTTNAKPELKIPESISTKLGQEIDLNEEYIATDAEDGNLTDKVEVTGKVNFNKTGKYDLVYKVTDSDGNEVVKTRTIAVVDMNDYNYLTDYDWKSANSGWKTVNKDKSVSDNKLALTNKDGEVVYFDRGIGTHATSTIIYDLTDKDYSYFSSYVGVDRQMFGSVGSVIFQVYVDGEKKFDSGLMNSRDSMKYLEIDINGAKELKLVVTDGGNGIGSDHATWGDTKLHFANDVQGNYEELQSVVEEAKNYDKNEYTEESFKVLEDALNKANVILTDKISTQEEINSMVSEIKEAISNLEEAVDLNEVVNISDKYLKSAIKNELNLSGDDITIGDMHKLKNASFAGSGIENIEGLQYAKNLESIDLSYNEIKDLSPLKNLKKLTNINAHLQMISAGMLEVKDNKVTLDYEVLNKNGDRLIPKAISIKSNRSDEAVNLSLEEIMDENGVISFDTSNFDKYIHSMYIAYQDDESNYLSQALFMFDVK</sequence>
<dbReference type="RefSeq" id="WP_156624292.1">
    <property type="nucleotide sequence ID" value="NZ_CACRTO010000005.1"/>
</dbReference>
<evidence type="ECO:0000256" key="2">
    <source>
        <dbReference type="SAM" id="Coils"/>
    </source>
</evidence>
<dbReference type="InterPro" id="IPR032675">
    <property type="entry name" value="LRR_dom_sf"/>
</dbReference>
<organism evidence="6">
    <name type="scientific">Clostridium tertium</name>
    <dbReference type="NCBI Taxonomy" id="1559"/>
    <lineage>
        <taxon>Bacteria</taxon>
        <taxon>Bacillati</taxon>
        <taxon>Bacillota</taxon>
        <taxon>Clostridia</taxon>
        <taxon>Eubacteriales</taxon>
        <taxon>Clostridiaceae</taxon>
        <taxon>Clostridium</taxon>
    </lineage>
</organism>
<name>A0A6N2YC67_9CLOT</name>
<dbReference type="Pfam" id="PF00754">
    <property type="entry name" value="F5_F8_type_C"/>
    <property type="match status" value="5"/>
</dbReference>
<dbReference type="Gene3D" id="1.10.390.30">
    <property type="entry name" value="Peptidase M60, enhancin-like domain 3"/>
    <property type="match status" value="1"/>
</dbReference>
<evidence type="ECO:0000256" key="3">
    <source>
        <dbReference type="SAM" id="SignalP"/>
    </source>
</evidence>
<dbReference type="Gene3D" id="2.60.120.260">
    <property type="entry name" value="Galactose-binding domain-like"/>
    <property type="match status" value="5"/>
</dbReference>
<evidence type="ECO:0000256" key="1">
    <source>
        <dbReference type="ARBA" id="ARBA00023295"/>
    </source>
</evidence>
<feature type="chain" id="PRO_5027101578" evidence="3">
    <location>
        <begin position="28"/>
        <end position="2667"/>
    </location>
</feature>
<dbReference type="SUPFAM" id="SSF52058">
    <property type="entry name" value="L domain-like"/>
    <property type="match status" value="1"/>
</dbReference>
<dbReference type="InterPro" id="IPR013783">
    <property type="entry name" value="Ig-like_fold"/>
</dbReference>
<keyword evidence="1" id="KW-0378">Hydrolase</keyword>
<evidence type="ECO:0000259" key="5">
    <source>
        <dbReference type="PROSITE" id="PS51723"/>
    </source>
</evidence>
<dbReference type="PROSITE" id="PS51723">
    <property type="entry name" value="PEPTIDASE_M60"/>
    <property type="match status" value="1"/>
</dbReference>
<dbReference type="Gene3D" id="2.60.120.1060">
    <property type="entry name" value="NPCBM/NEW2 domain"/>
    <property type="match status" value="3"/>
</dbReference>
<keyword evidence="2" id="KW-0175">Coiled coil</keyword>